<dbReference type="EMBL" id="JAGGNH010000002">
    <property type="protein sequence ID" value="KAJ0981997.1"/>
    <property type="molecule type" value="Genomic_DNA"/>
</dbReference>
<reference evidence="2" key="2">
    <citation type="journal article" date="2022" name="Hortic Res">
        <title>The genome of Dioscorea zingiberensis sheds light on the biosynthesis, origin and evolution of the medicinally important diosgenin saponins.</title>
        <authorList>
            <person name="Li Y."/>
            <person name="Tan C."/>
            <person name="Li Z."/>
            <person name="Guo J."/>
            <person name="Li S."/>
            <person name="Chen X."/>
            <person name="Wang C."/>
            <person name="Dai X."/>
            <person name="Yang H."/>
            <person name="Song W."/>
            <person name="Hou L."/>
            <person name="Xu J."/>
            <person name="Tong Z."/>
            <person name="Xu A."/>
            <person name="Yuan X."/>
            <person name="Wang W."/>
            <person name="Yang Q."/>
            <person name="Chen L."/>
            <person name="Sun Z."/>
            <person name="Wang K."/>
            <person name="Pan B."/>
            <person name="Chen J."/>
            <person name="Bao Y."/>
            <person name="Liu F."/>
            <person name="Qi X."/>
            <person name="Gang D.R."/>
            <person name="Wen J."/>
            <person name="Li J."/>
        </authorList>
    </citation>
    <scope>NUCLEOTIDE SEQUENCE</scope>
    <source>
        <strain evidence="2">Dzin_1.0</strain>
    </source>
</reference>
<dbReference type="CDD" id="cd00167">
    <property type="entry name" value="SANT"/>
    <property type="match status" value="1"/>
</dbReference>
<dbReference type="AlphaFoldDB" id="A0A9D5CZT9"/>
<dbReference type="PANTHER" id="PTHR46872:SF10">
    <property type="entry name" value="MYB-LIKE DOMAIN-CONTAINING PROTEIN"/>
    <property type="match status" value="1"/>
</dbReference>
<sequence>MVLKHNKRPFGGEESCQPASKHNIRRLNFGPLASFVGISSFTSTPEDFPISALSVAACQEMPADDTNSSSPPSLSWHTCNAYEEAINLESPVGAFFFPYFEDDHRKVGCKHMEEINSSVLNYPHRNCVAIGPNHQADTPVWRPDEFKNYLENSDDSEDMPADDNPSSTLSLSWNTSNTFEEDTRLESPVGASFIPYYEDDCQIVGDNPLEETSSSAFDYPHRKPVAIGPDYQADIPVLRLGEFENSVGNNEDSNDKWIGTCILPMPEYETLPLEVKVRHCKNMCNCLDQGSIRCVRQHIVESGEKLEQEMGHEKFMMLGFGDMGEVVAQNWSAEEEQAFQKVVLANPASLDKNFWDDLHHVFILRSTKELVSYYFNVFMLRKRAEQNRMDPMNADSDNDEWQESDESVSDDGLEDSLVECPNDGDDVPYNDDDSTDILEETGDLYACNGTGPVAVENDGPYDVPEDCNINKLKSMSDGHSSDKNLQ</sequence>
<reference evidence="2" key="1">
    <citation type="submission" date="2021-03" db="EMBL/GenBank/DDBJ databases">
        <authorList>
            <person name="Li Z."/>
            <person name="Yang C."/>
        </authorList>
    </citation>
    <scope>NUCLEOTIDE SEQUENCE</scope>
    <source>
        <strain evidence="2">Dzin_1.0</strain>
        <tissue evidence="2">Leaf</tissue>
    </source>
</reference>
<evidence type="ECO:0000313" key="2">
    <source>
        <dbReference type="EMBL" id="KAJ0981997.1"/>
    </source>
</evidence>
<comment type="caution">
    <text evidence="2">The sequence shown here is derived from an EMBL/GenBank/DDBJ whole genome shotgun (WGS) entry which is preliminary data.</text>
</comment>
<accession>A0A9D5CZT9</accession>
<dbReference type="InterPro" id="IPR001005">
    <property type="entry name" value="SANT/Myb"/>
</dbReference>
<dbReference type="OrthoDB" id="1908944at2759"/>
<feature type="compositionally biased region" description="Acidic residues" evidence="1">
    <location>
        <begin position="152"/>
        <end position="161"/>
    </location>
</feature>
<evidence type="ECO:0000256" key="1">
    <source>
        <dbReference type="SAM" id="MobiDB-lite"/>
    </source>
</evidence>
<feature type="compositionally biased region" description="Acidic residues" evidence="1">
    <location>
        <begin position="396"/>
        <end position="442"/>
    </location>
</feature>
<evidence type="ECO:0008006" key="4">
    <source>
        <dbReference type="Google" id="ProtNLM"/>
    </source>
</evidence>
<keyword evidence="3" id="KW-1185">Reference proteome</keyword>
<dbReference type="Proteomes" id="UP001085076">
    <property type="component" value="Miscellaneous, Linkage group lg02"/>
</dbReference>
<proteinExistence type="predicted"/>
<feature type="region of interest" description="Disordered" evidence="1">
    <location>
        <begin position="149"/>
        <end position="170"/>
    </location>
</feature>
<gene>
    <name evidence="2" type="ORF">J5N97_010252</name>
</gene>
<feature type="compositionally biased region" description="Basic and acidic residues" evidence="1">
    <location>
        <begin position="474"/>
        <end position="486"/>
    </location>
</feature>
<evidence type="ECO:0000313" key="3">
    <source>
        <dbReference type="Proteomes" id="UP001085076"/>
    </source>
</evidence>
<protein>
    <recommendedName>
        <fullName evidence="4">ELM2 domain-containing protein</fullName>
    </recommendedName>
</protein>
<feature type="region of interest" description="Disordered" evidence="1">
    <location>
        <begin position="389"/>
        <end position="486"/>
    </location>
</feature>
<name>A0A9D5CZT9_9LILI</name>
<dbReference type="PANTHER" id="PTHR46872">
    <property type="entry name" value="DNA BINDING PROTEIN"/>
    <property type="match status" value="1"/>
</dbReference>
<organism evidence="2 3">
    <name type="scientific">Dioscorea zingiberensis</name>
    <dbReference type="NCBI Taxonomy" id="325984"/>
    <lineage>
        <taxon>Eukaryota</taxon>
        <taxon>Viridiplantae</taxon>
        <taxon>Streptophyta</taxon>
        <taxon>Embryophyta</taxon>
        <taxon>Tracheophyta</taxon>
        <taxon>Spermatophyta</taxon>
        <taxon>Magnoliopsida</taxon>
        <taxon>Liliopsida</taxon>
        <taxon>Dioscoreales</taxon>
        <taxon>Dioscoreaceae</taxon>
        <taxon>Dioscorea</taxon>
    </lineage>
</organism>